<comment type="pathway">
    <text evidence="2">Protein modification; protein ubiquitination.</text>
</comment>
<evidence type="ECO:0000259" key="8">
    <source>
        <dbReference type="PROSITE" id="PS50237"/>
    </source>
</evidence>
<protein>
    <recommendedName>
        <fullName evidence="3">HECT-type E3 ubiquitin transferase</fullName>
        <ecNumber evidence="3">2.3.2.26</ecNumber>
    </recommendedName>
</protein>
<proteinExistence type="predicted"/>
<dbReference type="GO" id="GO:0006511">
    <property type="term" value="P:ubiquitin-dependent protein catabolic process"/>
    <property type="evidence" value="ECO:0007669"/>
    <property type="project" value="TreeGrafter"/>
</dbReference>
<dbReference type="OrthoDB" id="8068875at2759"/>
<feature type="active site" description="Glycyl thioester intermediate" evidence="6">
    <location>
        <position position="950"/>
    </location>
</feature>
<evidence type="ECO:0000256" key="3">
    <source>
        <dbReference type="ARBA" id="ARBA00012485"/>
    </source>
</evidence>
<evidence type="ECO:0000313" key="9">
    <source>
        <dbReference type="EMBL" id="PAV17071.1"/>
    </source>
</evidence>
<keyword evidence="10" id="KW-1185">Reference proteome</keyword>
<dbReference type="InterPro" id="IPR044611">
    <property type="entry name" value="E3A/B/C-like"/>
</dbReference>
<evidence type="ECO:0000256" key="2">
    <source>
        <dbReference type="ARBA" id="ARBA00004906"/>
    </source>
</evidence>
<dbReference type="Proteomes" id="UP000217199">
    <property type="component" value="Unassembled WGS sequence"/>
</dbReference>
<dbReference type="SUPFAM" id="SSF56204">
    <property type="entry name" value="Hect, E3 ligase catalytic domain"/>
    <property type="match status" value="1"/>
</dbReference>
<evidence type="ECO:0000256" key="7">
    <source>
        <dbReference type="SAM" id="MobiDB-lite"/>
    </source>
</evidence>
<dbReference type="InterPro" id="IPR000569">
    <property type="entry name" value="HECT_dom"/>
</dbReference>
<feature type="region of interest" description="Disordered" evidence="7">
    <location>
        <begin position="323"/>
        <end position="354"/>
    </location>
</feature>
<dbReference type="FunFam" id="3.30.2410.10:FF:000011">
    <property type="entry name" value="Putative Ubiquitin-protein ligase E3C"/>
    <property type="match status" value="1"/>
</dbReference>
<dbReference type="InterPro" id="IPR035983">
    <property type="entry name" value="Hect_E3_ubiquitin_ligase"/>
</dbReference>
<dbReference type="Gene3D" id="3.30.2160.10">
    <property type="entry name" value="Hect, E3 ligase catalytic domain"/>
    <property type="match status" value="1"/>
</dbReference>
<sequence length="982" mass="112356">MQPFFSGDIRKQRRINLGGASAVATHEDVIQNVRAIRNERLLQTRMKESAVKIQALWRGYEERKELREELRRIFDSNPTNIDAVRCLVMLKDDEARLAIWARWVVGTQSIDGYLKGLDYEGCTFLFCRLLHQLLTFVAQDPSTENAVVFLGLIDSILNSSLFDPKTLIQYLVSHGYYPLLKQATEKITPENKKTSASLPLITPLYLFPFKIVKDDPELYQTCFIQTFLHILVIPLLPYRLPVQSLAQLSASIPFYDIHLLSSSLNEFLELPLQDRLHLLSNLATFIPPRYKLLPLKSLATYLQILSKLMVDLPITAFEEPASPNARKQFSGQESDDSEDEDDAQQDAKSSLQSPVQKYSIDIDVKTRARICTLGSVKHVCSLISVIGNGETAKTELFVFLISLFAVWEPCRDDVLSALLASGGGLIRELYRNYVRSSPLGKLENDTMSFIDPESAATWPFLIILVDVYTYALRTMGDDEFFASRNQKFSTLANRNPLTVDEVIALSKQVLNIAFTLYWKDTFNTDQRVPNTTCTWESVRDKMTILLQAIHARDSRRPFTPPDHWLFTSQIDMTMFVEAAILKDESLVDTKERVRGRSKGYLAKISPHLGILSNIPFAIPFKRRVEILHRLMRKDTPDFFNQDQIHITVRRGQVARDGFDQLYDSDLRQRIRVSFIDRFGDREAGIDGGGLFKEFFTSLCKELYPNPHSYAKESSSLRWYRFIGRLLGKAIFEGILVDAAFAGFFLAKWLDRQSFLDDLASLDEELYNGLIFLKNYDGNLQDLSLTFAVTEEEFGVTMTIDLIPDGSNIPVTQENRLQYIYFVCYHHLVQRIRKQSDAFFKGLSEIIDSNWLRMFNQQELQILIGGVDTLIDLDDLRENTNYGGSLKEDSPYVEKFWKVVETFNHEQRKALLRFATSCSRPPLLGFKELNPKFCINGTENSQDRLPSASTCFNILKLPIYDNEELLRKKLLQAITSGAGFDLS</sequence>
<keyword evidence="4" id="KW-0808">Transferase</keyword>
<dbReference type="FunFam" id="3.30.2160.10:FF:000002">
    <property type="entry name" value="Putative Ubiquitin-protein ligase E3C"/>
    <property type="match status" value="1"/>
</dbReference>
<dbReference type="GO" id="GO:0000209">
    <property type="term" value="P:protein polyubiquitination"/>
    <property type="evidence" value="ECO:0007669"/>
    <property type="project" value="InterPro"/>
</dbReference>
<evidence type="ECO:0000256" key="4">
    <source>
        <dbReference type="ARBA" id="ARBA00022679"/>
    </source>
</evidence>
<evidence type="ECO:0000256" key="5">
    <source>
        <dbReference type="ARBA" id="ARBA00022786"/>
    </source>
</evidence>
<feature type="compositionally biased region" description="Acidic residues" evidence="7">
    <location>
        <begin position="333"/>
        <end position="344"/>
    </location>
</feature>
<dbReference type="AlphaFoldDB" id="A0A286UBV4"/>
<name>A0A286UBV4_9AGAM</name>
<organism evidence="9 10">
    <name type="scientific">Pyrrhoderma noxium</name>
    <dbReference type="NCBI Taxonomy" id="2282107"/>
    <lineage>
        <taxon>Eukaryota</taxon>
        <taxon>Fungi</taxon>
        <taxon>Dikarya</taxon>
        <taxon>Basidiomycota</taxon>
        <taxon>Agaricomycotina</taxon>
        <taxon>Agaricomycetes</taxon>
        <taxon>Hymenochaetales</taxon>
        <taxon>Hymenochaetaceae</taxon>
        <taxon>Pyrrhoderma</taxon>
    </lineage>
</organism>
<dbReference type="PANTHER" id="PTHR45700">
    <property type="entry name" value="UBIQUITIN-PROTEIN LIGASE E3C"/>
    <property type="match status" value="1"/>
</dbReference>
<reference evidence="9 10" key="1">
    <citation type="journal article" date="2017" name="Mol. Ecol.">
        <title>Comparative and population genomic landscape of Phellinus noxius: A hypervariable fungus causing root rot in trees.</title>
        <authorList>
            <person name="Chung C.L."/>
            <person name="Lee T.J."/>
            <person name="Akiba M."/>
            <person name="Lee H.H."/>
            <person name="Kuo T.H."/>
            <person name="Liu D."/>
            <person name="Ke H.M."/>
            <person name="Yokoi T."/>
            <person name="Roa M.B."/>
            <person name="Lu M.J."/>
            <person name="Chang Y.Y."/>
            <person name="Ann P.J."/>
            <person name="Tsai J.N."/>
            <person name="Chen C.Y."/>
            <person name="Tzean S.S."/>
            <person name="Ota Y."/>
            <person name="Hattori T."/>
            <person name="Sahashi N."/>
            <person name="Liou R.F."/>
            <person name="Kikuchi T."/>
            <person name="Tsai I.J."/>
        </authorList>
    </citation>
    <scope>NUCLEOTIDE SEQUENCE [LARGE SCALE GENOMIC DNA]</scope>
    <source>
        <strain evidence="9 10">FFPRI411160</strain>
    </source>
</reference>
<accession>A0A286UBV4</accession>
<dbReference type="Pfam" id="PF00632">
    <property type="entry name" value="HECT"/>
    <property type="match status" value="1"/>
</dbReference>
<dbReference type="InterPro" id="IPR000048">
    <property type="entry name" value="IQ_motif_EF-hand-BS"/>
</dbReference>
<dbReference type="EC" id="2.3.2.26" evidence="3"/>
<dbReference type="InParanoid" id="A0A286UBV4"/>
<evidence type="ECO:0000313" key="10">
    <source>
        <dbReference type="Proteomes" id="UP000217199"/>
    </source>
</evidence>
<keyword evidence="5 6" id="KW-0833">Ubl conjugation pathway</keyword>
<evidence type="ECO:0000256" key="1">
    <source>
        <dbReference type="ARBA" id="ARBA00000885"/>
    </source>
</evidence>
<dbReference type="SMART" id="SM00015">
    <property type="entry name" value="IQ"/>
    <property type="match status" value="1"/>
</dbReference>
<gene>
    <name evidence="9" type="ORF">PNOK_0713500</name>
</gene>
<dbReference type="SMART" id="SM00119">
    <property type="entry name" value="HECTc"/>
    <property type="match status" value="1"/>
</dbReference>
<dbReference type="FunCoup" id="A0A286UBV4">
    <property type="interactions" value="194"/>
</dbReference>
<comment type="catalytic activity">
    <reaction evidence="1">
        <text>S-ubiquitinyl-[E2 ubiquitin-conjugating enzyme]-L-cysteine + [acceptor protein]-L-lysine = [E2 ubiquitin-conjugating enzyme]-L-cysteine + N(6)-ubiquitinyl-[acceptor protein]-L-lysine.</text>
        <dbReference type="EC" id="2.3.2.26"/>
    </reaction>
</comment>
<dbReference type="CDD" id="cd00078">
    <property type="entry name" value="HECTc"/>
    <property type="match status" value="1"/>
</dbReference>
<feature type="domain" description="HECT" evidence="8">
    <location>
        <begin position="662"/>
        <end position="982"/>
    </location>
</feature>
<dbReference type="EMBL" id="NBII01000007">
    <property type="protein sequence ID" value="PAV17071.1"/>
    <property type="molecule type" value="Genomic_DNA"/>
</dbReference>
<dbReference type="PROSITE" id="PS50096">
    <property type="entry name" value="IQ"/>
    <property type="match status" value="1"/>
</dbReference>
<dbReference type="PROSITE" id="PS50237">
    <property type="entry name" value="HECT"/>
    <property type="match status" value="1"/>
</dbReference>
<dbReference type="Gene3D" id="3.30.2410.10">
    <property type="entry name" value="Hect, E3 ligase catalytic domain"/>
    <property type="match status" value="1"/>
</dbReference>
<dbReference type="STRING" id="2282107.A0A286UBV4"/>
<evidence type="ECO:0000256" key="6">
    <source>
        <dbReference type="PROSITE-ProRule" id="PRU00104"/>
    </source>
</evidence>
<dbReference type="GO" id="GO:0061630">
    <property type="term" value="F:ubiquitin protein ligase activity"/>
    <property type="evidence" value="ECO:0007669"/>
    <property type="project" value="UniProtKB-EC"/>
</dbReference>
<comment type="caution">
    <text evidence="9">The sequence shown here is derived from an EMBL/GenBank/DDBJ whole genome shotgun (WGS) entry which is preliminary data.</text>
</comment>
<dbReference type="Gene3D" id="1.20.5.190">
    <property type="match status" value="1"/>
</dbReference>
<dbReference type="PANTHER" id="PTHR45700:SF2">
    <property type="entry name" value="UBIQUITIN-PROTEIN LIGASE E3C"/>
    <property type="match status" value="1"/>
</dbReference>
<dbReference type="Gene3D" id="3.90.1750.10">
    <property type="entry name" value="Hect, E3 ligase catalytic domains"/>
    <property type="match status" value="1"/>
</dbReference>